<dbReference type="Pfam" id="PF04326">
    <property type="entry name" value="SLFN_AlbA_2"/>
    <property type="match status" value="1"/>
</dbReference>
<dbReference type="Gene3D" id="3.30.565.60">
    <property type="match status" value="1"/>
</dbReference>
<dbReference type="InterPro" id="IPR038475">
    <property type="entry name" value="RecG_C_sf"/>
</dbReference>
<proteinExistence type="predicted"/>
<dbReference type="RefSeq" id="WP_157570070.1">
    <property type="nucleotide sequence ID" value="NZ_WQKZ01000014.1"/>
</dbReference>
<name>A0A7K1TLP7_9BACT</name>
<dbReference type="PANTHER" id="PTHR30595:SF6">
    <property type="entry name" value="SCHLAFEN ALBA-2 DOMAIN-CONTAINING PROTEIN"/>
    <property type="match status" value="1"/>
</dbReference>
<accession>A0A7K1TLP7</accession>
<protein>
    <recommendedName>
        <fullName evidence="1">Schlafen AlbA-2 domain-containing protein</fullName>
    </recommendedName>
</protein>
<reference evidence="2 3" key="1">
    <citation type="submission" date="2019-12" db="EMBL/GenBank/DDBJ databases">
        <title>Hymenobacter sp. HMF4947 Genome sequencing and assembly.</title>
        <authorList>
            <person name="Kang H."/>
            <person name="Cha I."/>
            <person name="Kim H."/>
            <person name="Joh K."/>
        </authorList>
    </citation>
    <scope>NUCLEOTIDE SEQUENCE [LARGE SCALE GENOMIC DNA]</scope>
    <source>
        <strain evidence="2 3">HMF4947</strain>
    </source>
</reference>
<feature type="domain" description="Schlafen AlbA-2" evidence="1">
    <location>
        <begin position="29"/>
        <end position="138"/>
    </location>
</feature>
<dbReference type="Pfam" id="PF13749">
    <property type="entry name" value="HATPase_c_4"/>
    <property type="match status" value="1"/>
</dbReference>
<dbReference type="Proteomes" id="UP000441336">
    <property type="component" value="Unassembled WGS sequence"/>
</dbReference>
<dbReference type="AlphaFoldDB" id="A0A7K1TLP7"/>
<dbReference type="InterPro" id="IPR007421">
    <property type="entry name" value="Schlafen_AlbA_2_dom"/>
</dbReference>
<sequence>MPDKSDTTPAPNADHTAADEVRQLVKQAEGSSLEFKTQFNSQAIASVVCALANDEGGRIIIGVEDDNHIVGVADAEAVRSKVLNLLRTQLTPAPNATASLVTLGTHQVVLIEVAPGRDRPYIFNNTIYVRKGASTQKASRGEIVQLINQLEEVPRWEAMPRLELVSDDLDASELEATREAANRQRFAALPADNHLLLEELHLMRSGALTNAAAVLFAQEVARLLPQTRMRAVRYASDANKEEIADNQFFSGHAFALLQQALNFLERNISLAASVPTKETIVRADRPAYPIAAVREALLNALVHRDYEHFEGGVMITIYPERLEIWNAGWLPEGVTVKSLREGGVSQPRNPDLAYTFMLRGLVERIGSGGPRIVSLCRQAGLPDPTWQQRAGGMLFTLSSKAEAGRSAESLNERITKFLAGTKPGYKFTLADYQQQTASEVSERRSRTDLTQMVEAGTVTKHGKGKATYYLRMES</sequence>
<evidence type="ECO:0000259" key="1">
    <source>
        <dbReference type="Pfam" id="PF04326"/>
    </source>
</evidence>
<comment type="caution">
    <text evidence="2">The sequence shown here is derived from an EMBL/GenBank/DDBJ whole genome shotgun (WGS) entry which is preliminary data.</text>
</comment>
<dbReference type="InterPro" id="IPR038461">
    <property type="entry name" value="Schlafen_AlbA_2_dom_sf"/>
</dbReference>
<dbReference type="EMBL" id="WQKZ01000014">
    <property type="protein sequence ID" value="MVN79293.1"/>
    <property type="molecule type" value="Genomic_DNA"/>
</dbReference>
<gene>
    <name evidence="2" type="ORF">GO988_23420</name>
</gene>
<dbReference type="PANTHER" id="PTHR30595">
    <property type="entry name" value="GLPR-RELATED TRANSCRIPTIONAL REPRESSOR"/>
    <property type="match status" value="1"/>
</dbReference>
<keyword evidence="3" id="KW-1185">Reference proteome</keyword>
<evidence type="ECO:0000313" key="2">
    <source>
        <dbReference type="EMBL" id="MVN79293.1"/>
    </source>
</evidence>
<dbReference type="Gene3D" id="3.30.950.30">
    <property type="entry name" value="Schlafen, AAA domain"/>
    <property type="match status" value="1"/>
</dbReference>
<evidence type="ECO:0000313" key="3">
    <source>
        <dbReference type="Proteomes" id="UP000441336"/>
    </source>
</evidence>
<organism evidence="2 3">
    <name type="scientific">Hymenobacter ginkgonis</name>
    <dbReference type="NCBI Taxonomy" id="2682976"/>
    <lineage>
        <taxon>Bacteria</taxon>
        <taxon>Pseudomonadati</taxon>
        <taxon>Bacteroidota</taxon>
        <taxon>Cytophagia</taxon>
        <taxon>Cytophagales</taxon>
        <taxon>Hymenobacteraceae</taxon>
        <taxon>Hymenobacter</taxon>
    </lineage>
</organism>